<evidence type="ECO:0000313" key="3">
    <source>
        <dbReference type="Proteomes" id="UP001140513"/>
    </source>
</evidence>
<gene>
    <name evidence="2" type="ORF">N0V89_004533</name>
</gene>
<evidence type="ECO:0000256" key="1">
    <source>
        <dbReference type="SAM" id="MobiDB-lite"/>
    </source>
</evidence>
<organism evidence="2 3">
    <name type="scientific">Didymosphaeria variabile</name>
    <dbReference type="NCBI Taxonomy" id="1932322"/>
    <lineage>
        <taxon>Eukaryota</taxon>
        <taxon>Fungi</taxon>
        <taxon>Dikarya</taxon>
        <taxon>Ascomycota</taxon>
        <taxon>Pezizomycotina</taxon>
        <taxon>Dothideomycetes</taxon>
        <taxon>Pleosporomycetidae</taxon>
        <taxon>Pleosporales</taxon>
        <taxon>Massarineae</taxon>
        <taxon>Didymosphaeriaceae</taxon>
        <taxon>Didymosphaeria</taxon>
    </lineage>
</organism>
<dbReference type="SUPFAM" id="SSF69065">
    <property type="entry name" value="RNase III domain-like"/>
    <property type="match status" value="1"/>
</dbReference>
<protein>
    <recommendedName>
        <fullName evidence="4">RNase III domain-containing protein</fullName>
    </recommendedName>
</protein>
<feature type="compositionally biased region" description="Basic and acidic residues" evidence="1">
    <location>
        <begin position="262"/>
        <end position="273"/>
    </location>
</feature>
<feature type="compositionally biased region" description="Polar residues" evidence="1">
    <location>
        <begin position="244"/>
        <end position="254"/>
    </location>
</feature>
<reference evidence="2" key="1">
    <citation type="submission" date="2022-10" db="EMBL/GenBank/DDBJ databases">
        <title>Tapping the CABI collections for fungal endophytes: first genome assemblies for Collariella, Neodidymelliopsis, Ascochyta clinopodiicola, Didymella pomorum, Didymosphaeria variabile, Neocosmospora piperis and Neocucurbitaria cava.</title>
        <authorList>
            <person name="Hill R."/>
        </authorList>
    </citation>
    <scope>NUCLEOTIDE SEQUENCE</scope>
    <source>
        <strain evidence="2">IMI 356815</strain>
    </source>
</reference>
<comment type="caution">
    <text evidence="2">The sequence shown here is derived from an EMBL/GenBank/DDBJ whole genome shotgun (WGS) entry which is preliminary data.</text>
</comment>
<dbReference type="AlphaFoldDB" id="A0A9W9CCH5"/>
<dbReference type="EMBL" id="JAPEUX010000003">
    <property type="protein sequence ID" value="KAJ4356499.1"/>
    <property type="molecule type" value="Genomic_DNA"/>
</dbReference>
<dbReference type="GO" id="GO:0006396">
    <property type="term" value="P:RNA processing"/>
    <property type="evidence" value="ECO:0007669"/>
    <property type="project" value="InterPro"/>
</dbReference>
<evidence type="ECO:0000313" key="2">
    <source>
        <dbReference type="EMBL" id="KAJ4356499.1"/>
    </source>
</evidence>
<name>A0A9W9CCH5_9PLEO</name>
<dbReference type="InterPro" id="IPR036389">
    <property type="entry name" value="RNase_III_sf"/>
</dbReference>
<sequence>MAVEYIQERIGYQFTKTESLFLALKAAHRSDLDGYSDDDHWFKSKKKRALVCKELGIDQYVVQSVRQQQYQAPSTEVLATVLSAIFGALWLDLHTQNGNFPIIVEQTYTVLRRMRTAIAHMESTGTPLTPDPLTPLSITVEIKPPPSRLINDIQESRFMQDSGMIMPNATPHQVQAHSAYEQLQSHDNAPINFVTDFGFFDFDSGVIGDIWDCIGLPNMEEVAGAQETGPRVANEEVEAAKQGSIDNNVNTQPITKGRKRKDRSEQDDKYEETTLHERLMQEELEKSKHCPSHHSSDLVILLDNAEIEKIDPEAPGHVARLRLLYLTIGSCQSLIGFKEILDTARNLPSTHSNPPGSNIGPQERYAEICRLGKQEALCVLLKRYHIVQLFKTTQAGLLQDSGLIVETPSTRLSGQRAMPGNPFNRAQANLTEEVLATILPGLPNGSPIYQKIRKHVSHLRRLANILTIWTDAYGFGVLALLTPGPIQPDFHVTDYMQVLSVNLEIK</sequence>
<accession>A0A9W9CCH5</accession>
<dbReference type="OrthoDB" id="67027at2759"/>
<keyword evidence="3" id="KW-1185">Reference proteome</keyword>
<dbReference type="GeneID" id="80908063"/>
<evidence type="ECO:0008006" key="4">
    <source>
        <dbReference type="Google" id="ProtNLM"/>
    </source>
</evidence>
<feature type="region of interest" description="Disordered" evidence="1">
    <location>
        <begin position="225"/>
        <end position="273"/>
    </location>
</feature>
<dbReference type="GO" id="GO:0004525">
    <property type="term" value="F:ribonuclease III activity"/>
    <property type="evidence" value="ECO:0007669"/>
    <property type="project" value="InterPro"/>
</dbReference>
<dbReference type="RefSeq" id="XP_056073625.1">
    <property type="nucleotide sequence ID" value="XM_056213317.1"/>
</dbReference>
<dbReference type="Proteomes" id="UP001140513">
    <property type="component" value="Unassembled WGS sequence"/>
</dbReference>
<proteinExistence type="predicted"/>